<reference evidence="2" key="1">
    <citation type="submission" date="2021-07" db="EMBL/GenBank/DDBJ databases">
        <title>Elsinoe batatas strain:CRI-CJ2 Genome sequencing and assembly.</title>
        <authorList>
            <person name="Huang L."/>
        </authorList>
    </citation>
    <scope>NUCLEOTIDE SEQUENCE</scope>
    <source>
        <strain evidence="2">CRI-CJ2</strain>
    </source>
</reference>
<feature type="compositionally biased region" description="Basic and acidic residues" evidence="1">
    <location>
        <begin position="246"/>
        <end position="262"/>
    </location>
</feature>
<protein>
    <submittedName>
        <fullName evidence="2">Uncharacterized protein</fullName>
    </submittedName>
</protein>
<feature type="compositionally biased region" description="Basic and acidic residues" evidence="1">
    <location>
        <begin position="172"/>
        <end position="185"/>
    </location>
</feature>
<dbReference type="OrthoDB" id="10460814at2759"/>
<dbReference type="AlphaFoldDB" id="A0A8K0KZZ7"/>
<comment type="caution">
    <text evidence="2">The sequence shown here is derived from an EMBL/GenBank/DDBJ whole genome shotgun (WGS) entry which is preliminary data.</text>
</comment>
<feature type="compositionally biased region" description="Acidic residues" evidence="1">
    <location>
        <begin position="188"/>
        <end position="199"/>
    </location>
</feature>
<proteinExistence type="predicted"/>
<feature type="compositionally biased region" description="Acidic residues" evidence="1">
    <location>
        <begin position="231"/>
        <end position="240"/>
    </location>
</feature>
<evidence type="ECO:0000313" key="2">
    <source>
        <dbReference type="EMBL" id="KAG8625698.1"/>
    </source>
</evidence>
<keyword evidence="3" id="KW-1185">Reference proteome</keyword>
<dbReference type="Proteomes" id="UP000809789">
    <property type="component" value="Unassembled WGS sequence"/>
</dbReference>
<evidence type="ECO:0000256" key="1">
    <source>
        <dbReference type="SAM" id="MobiDB-lite"/>
    </source>
</evidence>
<name>A0A8K0KZZ7_9PEZI</name>
<feature type="region of interest" description="Disordered" evidence="1">
    <location>
        <begin position="279"/>
        <end position="298"/>
    </location>
</feature>
<sequence length="298" mass="33594">MPCSGFDAILCYPFSVMVKDKRFGSKKQPCNPNFNPCCYCIMNDVYNCSIPLDRINNEEEKQSEDYEWGCSCCANANRKCYQVPISMNKMVVEAIQFLIEKQPSDWDFQHDRMTPIKSELKRILPRGYENGRAGVHKGCIAVKWPQDDSPEEQTTPGMSRKRSRTNSESDAIEQKIKVKRERSPSAEESVDELETDIDDGMAVNEEGVASDEEHENSEVQNAAREDQNEAGGDDDDDVNESSDTQVEVKKESGTTARKESARHATGHRMFVPVVISDSEDDLLEGDEGWVPPPPILRT</sequence>
<organism evidence="2 3">
    <name type="scientific">Elsinoe batatas</name>
    <dbReference type="NCBI Taxonomy" id="2601811"/>
    <lineage>
        <taxon>Eukaryota</taxon>
        <taxon>Fungi</taxon>
        <taxon>Dikarya</taxon>
        <taxon>Ascomycota</taxon>
        <taxon>Pezizomycotina</taxon>
        <taxon>Dothideomycetes</taxon>
        <taxon>Dothideomycetidae</taxon>
        <taxon>Myriangiales</taxon>
        <taxon>Elsinoaceae</taxon>
        <taxon>Elsinoe</taxon>
    </lineage>
</organism>
<gene>
    <name evidence="2" type="ORF">KVT40_006099</name>
</gene>
<evidence type="ECO:0000313" key="3">
    <source>
        <dbReference type="Proteomes" id="UP000809789"/>
    </source>
</evidence>
<feature type="region of interest" description="Disordered" evidence="1">
    <location>
        <begin position="141"/>
        <end position="268"/>
    </location>
</feature>
<accession>A0A8K0KZZ7</accession>
<dbReference type="EMBL" id="JAESVG020000007">
    <property type="protein sequence ID" value="KAG8625698.1"/>
    <property type="molecule type" value="Genomic_DNA"/>
</dbReference>